<feature type="region of interest" description="Disordered" evidence="10">
    <location>
        <begin position="1253"/>
        <end position="1273"/>
    </location>
</feature>
<feature type="compositionally biased region" description="Low complexity" evidence="10">
    <location>
        <begin position="1014"/>
        <end position="1037"/>
    </location>
</feature>
<evidence type="ECO:0000259" key="11">
    <source>
        <dbReference type="PROSITE" id="PS50011"/>
    </source>
</evidence>
<dbReference type="EMBL" id="GG662644">
    <property type="protein sequence ID" value="EAR99151.2"/>
    <property type="molecule type" value="Genomic_DNA"/>
</dbReference>
<dbReference type="InterPro" id="IPR000719">
    <property type="entry name" value="Prot_kinase_dom"/>
</dbReference>
<evidence type="ECO:0000313" key="12">
    <source>
        <dbReference type="EMBL" id="EAR99151.2"/>
    </source>
</evidence>
<dbReference type="SUPFAM" id="SSF56112">
    <property type="entry name" value="Protein kinase-like (PK-like)"/>
    <property type="match status" value="1"/>
</dbReference>
<dbReference type="InterPro" id="IPR017441">
    <property type="entry name" value="Protein_kinase_ATP_BS"/>
</dbReference>
<dbReference type="InterPro" id="IPR008271">
    <property type="entry name" value="Ser/Thr_kinase_AS"/>
</dbReference>
<feature type="compositionally biased region" description="Low complexity" evidence="10">
    <location>
        <begin position="816"/>
        <end position="842"/>
    </location>
</feature>
<keyword evidence="1" id="KW-0723">Serine/threonine-protein kinase</keyword>
<feature type="region of interest" description="Disordered" evidence="10">
    <location>
        <begin position="792"/>
        <end position="811"/>
    </location>
</feature>
<evidence type="ECO:0000256" key="9">
    <source>
        <dbReference type="PROSITE-ProRule" id="PRU10141"/>
    </source>
</evidence>
<feature type="region of interest" description="Disordered" evidence="10">
    <location>
        <begin position="394"/>
        <end position="492"/>
    </location>
</feature>
<keyword evidence="3 7" id="KW-0547">Nucleotide-binding</keyword>
<sequence length="1716" mass="192112">MMKQQTAKQNLQAAQANQLGGQATIAIPSSNTPNLQQQKAQQGSQQNVQQQQQQVINQQKYQDMKRIEDYTFCLSDLVGKGASGTVYLGENSVTKDLVAIKVIDLHQVKDEYTWGLICSEIDIMKKLKCENVVKLIDVFQTQNNAYIITELCEDGDLVDFMKRNAGKIRQNQAVKIITDILRGLQELAKHGIIHRDLKPANILISKKDVFKITDFGFARMVEKTDYLMTSLVGTPLYMSPQILKRQMYTSKCDVWSIGLIFYELIYGQTPWPSNSVIDLVNNMFSNPLKFPNVGQAGDVILEDVKDFIKGCLKFEEADRLGWEEVYRHSLFKDVLYAYAQKSPNNTSIATNNPFSNQDDRGSQLKSPNNHRDSLNKKGSFISSFQTSFMTTYTSSGNSNTTKNAKGNNNSNSYQSKQQNNLYSNQKQAKGGSSSSQGQKQQQAAQSGNTNSQLNTINANSNNQNIINGALNSNNNNTTLSSSTNSSNNNTQNANQVQGIAAGNNNNIQSILNKDFNQKTKTNSRQSTPSIQKQATNQSSQPIQPANPAGVNDAKNQNNFESSQQSTPRQQSKLGNQYQTAAKLANINNATIPQSGSFIANSPANNYQPAQQQIQCQQPSSFNVQNRQSQINSPHLKDKKANGQATLNQATSSFLQQNISSQSQNKLENMRQQYKKQVKDKKSSDYQYGQGSIHNLPNENQINNNVVPICNHSGVVYGSINSNPSEKSNVTAAGTATSSNSSSSFNFIHKRQKSARDVISNYNSAQNNFYIPLTSPTKHQAQSDKYRILTEPNQMNECKDNFSPNKNNTIMGINRESNFQNSQGNQNQLPQSSSSPLSTEPSQNPVPTVLITLGSMNQIIGGNSINNGRVNSPTKTEQVSGNMLNFSNDHSQSEINSLYSNPQLNNQIQIQRVGQGVINLEQSGTPEKQVGLQLKQCFYQQKGYLKNNTRSITPTMSASAQKGISPNTSNNTPKVSQHSDTGNKDNNGLSNSKKALSNFNKFATFVYNTEDRGSKLSSNSNYISSNSHQNASQSSKNSNGKRQKFNNRLSQQQQQSQIQTMTTSKLSDPKSNLNINNFNSSNTESYQSFDPFKTADQVLINNFAVYDESLNSSGSPKNYDKQQQDNLIDQQQVLVAQNLNRPQHNYVQLNLNSSNSGNIAYNLQSDKKFNSSQSPSIKGANQGLNGKQNHVPCQYKSYDFSNQIQKADEGVNTQKINQINLNQGSQMNQAQSPTNQQKNSLCLVPQIVQCRLDEQSQNDNKNSDTNSEKSPQHILNNPIINLNRREISSQQKQQITQVNLNYPLNMKNILGTTTQPGNSQYLGSPATNNSNIFSQLYNLEIGNQQINSATNHVAVNLVNPSSYQSPIIENKSVSSNVASSQAMTPLDLKKTHSDFLSPQLKNNKFSFDSSSINITPQAHTTTNQQNTQIIQQNQSNPMHNRYAQKSSDFTSFQSNFINSLVQQENYSSSDILNNYLNFCKLLSNLVRIINNSNFDKMAFQSSNFLLEKITFILLKNAMIKLTKVNDKMYANGENIFNLNDWNTFKISGKYTEMQTSFFLLYTEIQSSFEQEWNKGNNHSTQSQQINQDYSFVQLFNKDMTDDVRFYSISLSFVKSFIQLLNQKLSMNPQTSLQNINPIFTDKNDIVAVTLLNDFLEYHEILKTNLISMDSFHNQIFTKFNTFLSKFNNTYNYLTLVSKNFDAQFITNLQIKLKSITP</sequence>
<feature type="compositionally biased region" description="Polar residues" evidence="10">
    <location>
        <begin position="1254"/>
        <end position="1264"/>
    </location>
</feature>
<reference evidence="13" key="1">
    <citation type="journal article" date="2006" name="PLoS Biol.">
        <title>Macronuclear genome sequence of the ciliate Tetrahymena thermophila, a model eukaryote.</title>
        <authorList>
            <person name="Eisen J.A."/>
            <person name="Coyne R.S."/>
            <person name="Wu M."/>
            <person name="Wu D."/>
            <person name="Thiagarajan M."/>
            <person name="Wortman J.R."/>
            <person name="Badger J.H."/>
            <person name="Ren Q."/>
            <person name="Amedeo P."/>
            <person name="Jones K.M."/>
            <person name="Tallon L.J."/>
            <person name="Delcher A.L."/>
            <person name="Salzberg S.L."/>
            <person name="Silva J.C."/>
            <person name="Haas B.J."/>
            <person name="Majoros W.H."/>
            <person name="Farzad M."/>
            <person name="Carlton J.M."/>
            <person name="Smith R.K. Jr."/>
            <person name="Garg J."/>
            <person name="Pearlman R.E."/>
            <person name="Karrer K.M."/>
            <person name="Sun L."/>
            <person name="Manning G."/>
            <person name="Elde N.C."/>
            <person name="Turkewitz A.P."/>
            <person name="Asai D.J."/>
            <person name="Wilkes D.E."/>
            <person name="Wang Y."/>
            <person name="Cai H."/>
            <person name="Collins K."/>
            <person name="Stewart B.A."/>
            <person name="Lee S.R."/>
            <person name="Wilamowska K."/>
            <person name="Weinberg Z."/>
            <person name="Ruzzo W.L."/>
            <person name="Wloga D."/>
            <person name="Gaertig J."/>
            <person name="Frankel J."/>
            <person name="Tsao C.-C."/>
            <person name="Gorovsky M.A."/>
            <person name="Keeling P.J."/>
            <person name="Waller R.F."/>
            <person name="Patron N.J."/>
            <person name="Cherry J.M."/>
            <person name="Stover N.A."/>
            <person name="Krieger C.J."/>
            <person name="del Toro C."/>
            <person name="Ryder H.F."/>
            <person name="Williamson S.C."/>
            <person name="Barbeau R.A."/>
            <person name="Hamilton E.P."/>
            <person name="Orias E."/>
        </authorList>
    </citation>
    <scope>NUCLEOTIDE SEQUENCE [LARGE SCALE GENOMIC DNA]</scope>
    <source>
        <strain evidence="13">SB210</strain>
    </source>
</reference>
<keyword evidence="4 12" id="KW-0418">Kinase</keyword>
<name>Q23R97_TETTS</name>
<keyword evidence="13" id="KW-1185">Reference proteome</keyword>
<dbReference type="HOGENOM" id="CLU_240466_0_0_1"/>
<evidence type="ECO:0000256" key="5">
    <source>
        <dbReference type="ARBA" id="ARBA00022840"/>
    </source>
</evidence>
<proteinExistence type="predicted"/>
<feature type="region of interest" description="Disordered" evidence="10">
    <location>
        <begin position="22"/>
        <end position="46"/>
    </location>
</feature>
<feature type="compositionally biased region" description="Polar residues" evidence="10">
    <location>
        <begin position="792"/>
        <end position="810"/>
    </location>
</feature>
<organism evidence="12 13">
    <name type="scientific">Tetrahymena thermophila (strain SB210)</name>
    <dbReference type="NCBI Taxonomy" id="312017"/>
    <lineage>
        <taxon>Eukaryota</taxon>
        <taxon>Sar</taxon>
        <taxon>Alveolata</taxon>
        <taxon>Ciliophora</taxon>
        <taxon>Intramacronucleata</taxon>
        <taxon>Oligohymenophorea</taxon>
        <taxon>Hymenostomatida</taxon>
        <taxon>Tetrahymenina</taxon>
        <taxon>Tetrahymenidae</taxon>
        <taxon>Tetrahymena</taxon>
    </lineage>
</organism>
<evidence type="ECO:0000256" key="4">
    <source>
        <dbReference type="ARBA" id="ARBA00022777"/>
    </source>
</evidence>
<evidence type="ECO:0000256" key="8">
    <source>
        <dbReference type="PIRSR" id="PIRSR630616-3"/>
    </source>
</evidence>
<dbReference type="Pfam" id="PF00069">
    <property type="entry name" value="Pkinase"/>
    <property type="match status" value="1"/>
</dbReference>
<dbReference type="PANTHER" id="PTHR24350">
    <property type="entry name" value="SERINE/THREONINE-PROTEIN KINASE IAL-RELATED"/>
    <property type="match status" value="1"/>
</dbReference>
<feature type="binding site" evidence="7 9">
    <location>
        <position position="101"/>
    </location>
    <ligand>
        <name>ATP</name>
        <dbReference type="ChEBI" id="CHEBI:30616"/>
    </ligand>
</feature>
<feature type="compositionally biased region" description="Polar residues" evidence="10">
    <location>
        <begin position="553"/>
        <end position="576"/>
    </location>
</feature>
<dbReference type="PROSITE" id="PS00108">
    <property type="entry name" value="PROTEIN_KINASE_ST"/>
    <property type="match status" value="1"/>
</dbReference>
<dbReference type="InterPro" id="IPR030616">
    <property type="entry name" value="Aur-like"/>
</dbReference>
<feature type="cross-link" description="Glycyl lysine isopeptide (Lys-Gly) (interchain with G-Cter in SUMO2)" evidence="8">
    <location>
        <position position="198"/>
    </location>
</feature>
<dbReference type="PROSITE" id="PS50011">
    <property type="entry name" value="PROTEIN_KINASE_DOM"/>
    <property type="match status" value="1"/>
</dbReference>
<dbReference type="Proteomes" id="UP000009168">
    <property type="component" value="Unassembled WGS sequence"/>
</dbReference>
<feature type="compositionally biased region" description="Low complexity" evidence="10">
    <location>
        <begin position="1070"/>
        <end position="1084"/>
    </location>
</feature>
<keyword evidence="2" id="KW-0808">Transferase</keyword>
<feature type="compositionally biased region" description="Polar residues" evidence="10">
    <location>
        <begin position="518"/>
        <end position="543"/>
    </location>
</feature>
<feature type="region of interest" description="Disordered" evidence="10">
    <location>
        <begin position="816"/>
        <end position="846"/>
    </location>
</feature>
<dbReference type="InParanoid" id="Q23R97"/>
<dbReference type="InterPro" id="IPR011009">
    <property type="entry name" value="Kinase-like_dom_sf"/>
</dbReference>
<feature type="compositionally biased region" description="Polar residues" evidence="10">
    <location>
        <begin position="346"/>
        <end position="356"/>
    </location>
</feature>
<dbReference type="GO" id="GO:0005524">
    <property type="term" value="F:ATP binding"/>
    <property type="evidence" value="ECO:0007669"/>
    <property type="project" value="UniProtKB-UniRule"/>
</dbReference>
<dbReference type="GO" id="GO:0004674">
    <property type="term" value="F:protein serine/threonine kinase activity"/>
    <property type="evidence" value="ECO:0007669"/>
    <property type="project" value="UniProtKB-KW"/>
</dbReference>
<dbReference type="SMART" id="SM00220">
    <property type="entry name" value="S_TKc"/>
    <property type="match status" value="1"/>
</dbReference>
<feature type="region of interest" description="Disordered" evidence="10">
    <location>
        <begin position="1167"/>
        <end position="1189"/>
    </location>
</feature>
<feature type="active site" description="Proton acceptor" evidence="6">
    <location>
        <position position="196"/>
    </location>
</feature>
<dbReference type="GeneID" id="7834818"/>
<evidence type="ECO:0000313" key="13">
    <source>
        <dbReference type="Proteomes" id="UP000009168"/>
    </source>
</evidence>
<evidence type="ECO:0000256" key="1">
    <source>
        <dbReference type="ARBA" id="ARBA00022527"/>
    </source>
</evidence>
<dbReference type="RefSeq" id="XP_001019396.2">
    <property type="nucleotide sequence ID" value="XM_001019396.2"/>
</dbReference>
<feature type="region of interest" description="Disordered" evidence="10">
    <location>
        <begin position="955"/>
        <end position="991"/>
    </location>
</feature>
<feature type="binding site" evidence="7">
    <location>
        <position position="214"/>
    </location>
    <ligand>
        <name>ATP</name>
        <dbReference type="ChEBI" id="CHEBI:30616"/>
    </ligand>
</feature>
<feature type="region of interest" description="Disordered" evidence="10">
    <location>
        <begin position="1011"/>
        <end position="1084"/>
    </location>
</feature>
<dbReference type="Gene3D" id="1.10.510.10">
    <property type="entry name" value="Transferase(Phosphotransferase) domain 1"/>
    <property type="match status" value="1"/>
</dbReference>
<gene>
    <name evidence="12" type="ORF">TTHERM_00389910</name>
</gene>
<feature type="domain" description="Protein kinase" evidence="11">
    <location>
        <begin position="72"/>
        <end position="331"/>
    </location>
</feature>
<dbReference type="OrthoDB" id="346907at2759"/>
<dbReference type="KEGG" id="tet:TTHERM_00389910"/>
<dbReference type="PROSITE" id="PS00107">
    <property type="entry name" value="PROTEIN_KINASE_ATP"/>
    <property type="match status" value="1"/>
</dbReference>
<accession>Q23R97</accession>
<evidence type="ECO:0000256" key="2">
    <source>
        <dbReference type="ARBA" id="ARBA00022679"/>
    </source>
</evidence>
<evidence type="ECO:0000256" key="10">
    <source>
        <dbReference type="SAM" id="MobiDB-lite"/>
    </source>
</evidence>
<feature type="region of interest" description="Disordered" evidence="10">
    <location>
        <begin position="517"/>
        <end position="576"/>
    </location>
</feature>
<feature type="region of interest" description="Disordered" evidence="10">
    <location>
        <begin position="346"/>
        <end position="377"/>
    </location>
</feature>
<keyword evidence="5 7" id="KW-0067">ATP-binding</keyword>
<evidence type="ECO:0000256" key="3">
    <source>
        <dbReference type="ARBA" id="ARBA00022741"/>
    </source>
</evidence>
<evidence type="ECO:0000256" key="7">
    <source>
        <dbReference type="PIRSR" id="PIRSR630616-2"/>
    </source>
</evidence>
<feature type="compositionally biased region" description="Low complexity" evidence="10">
    <location>
        <begin position="36"/>
        <end position="46"/>
    </location>
</feature>
<feature type="compositionally biased region" description="Low complexity" evidence="10">
    <location>
        <begin position="1049"/>
        <end position="1063"/>
    </location>
</feature>
<evidence type="ECO:0000256" key="6">
    <source>
        <dbReference type="PIRSR" id="PIRSR630616-1"/>
    </source>
</evidence>
<dbReference type="eggNOG" id="KOG0597">
    <property type="taxonomic scope" value="Eukaryota"/>
</dbReference>
<protein>
    <submittedName>
        <fullName evidence="12">Serine/Threonine kinase domain protein</fullName>
    </submittedName>
</protein>